<reference evidence="2" key="1">
    <citation type="journal article" date="2021" name="New Phytol.">
        <title>Evolutionary innovations through gain and loss of genes in the ectomycorrhizal Boletales.</title>
        <authorList>
            <person name="Wu G."/>
            <person name="Miyauchi S."/>
            <person name="Morin E."/>
            <person name="Kuo A."/>
            <person name="Drula E."/>
            <person name="Varga T."/>
            <person name="Kohler A."/>
            <person name="Feng B."/>
            <person name="Cao Y."/>
            <person name="Lipzen A."/>
            <person name="Daum C."/>
            <person name="Hundley H."/>
            <person name="Pangilinan J."/>
            <person name="Johnson J."/>
            <person name="Barry K."/>
            <person name="LaButti K."/>
            <person name="Ng V."/>
            <person name="Ahrendt S."/>
            <person name="Min B."/>
            <person name="Choi I.G."/>
            <person name="Park H."/>
            <person name="Plett J.M."/>
            <person name="Magnuson J."/>
            <person name="Spatafora J.W."/>
            <person name="Nagy L.G."/>
            <person name="Henrissat B."/>
            <person name="Grigoriev I.V."/>
            <person name="Yang Z.L."/>
            <person name="Xu J."/>
            <person name="Martin F.M."/>
        </authorList>
    </citation>
    <scope>NUCLEOTIDE SEQUENCE</scope>
    <source>
        <strain evidence="2">KKN 215</strain>
    </source>
</reference>
<keyword evidence="3" id="KW-1185">Reference proteome</keyword>
<protein>
    <submittedName>
        <fullName evidence="2">Uncharacterized protein</fullName>
    </submittedName>
</protein>
<feature type="region of interest" description="Disordered" evidence="1">
    <location>
        <begin position="486"/>
        <end position="508"/>
    </location>
</feature>
<evidence type="ECO:0000313" key="2">
    <source>
        <dbReference type="EMBL" id="KAH8106221.1"/>
    </source>
</evidence>
<dbReference type="InterPro" id="IPR011990">
    <property type="entry name" value="TPR-like_helical_dom_sf"/>
</dbReference>
<gene>
    <name evidence="2" type="ORF">BXZ70DRAFT_918735</name>
</gene>
<dbReference type="AlphaFoldDB" id="A0A8K0UXQ5"/>
<evidence type="ECO:0000313" key="3">
    <source>
        <dbReference type="Proteomes" id="UP000813824"/>
    </source>
</evidence>
<dbReference type="EMBL" id="JAEVFJ010000003">
    <property type="protein sequence ID" value="KAH8106221.1"/>
    <property type="molecule type" value="Genomic_DNA"/>
</dbReference>
<sequence>MITGARCAKRLRLARHSPVASSSSSVSRILHVPSPRHITFALPAYDAPHTSPTPVVDFRRSIEQQKFQDLEYAIQQDQPSYRRIWGSYVELINFVGLYSIPFDVHQKVLWACSPSPEQARLDCAKQISKGFSPFAPHPHESRFRVVIQNMKEAGHRPDLEDYHYIIRQFAAVGYHYGALRVLREIPFVGLQPTSKSFGLCMQALCHRLALPNTRKLQDKVLAEAITICNELIAQMHALHVPIAPATTDLIYRVLNRTMDLQALENLLKVAYGIDLSYPDRPPLEFWQALRSNNPAGLKTPLPFSTAALNTTIDVLGRLKNVSKLVQAFEVLTTPLPSRSATVPSSSFEDDEDDDFGVNSPAVASYPLPFAEPNTFTFETLIRHVSLASNHVLARHYLLQAMALDRQVDRRLRGDCLRLPPDQILAPKFNVNRRMLLSVFGLANRVHRMQLMRWVHSKTRRMMHRKKADIQYYSAIQSRWNVDAEARHLSTSNSSPTPSPSTSSIPDRQTGELVTPLFDLDFDAQTPREPAPKVFDINLHLKLLHRDLAQIEQLERHIADVVGRTSQRLKERLGRRVWKGKKVWLRHTGRDQLVEPSEWVEKVNFRKVRILEDGVGALNEESKKLRPRRTPGSLVRGDFFTSRTHRDLRNRR</sequence>
<dbReference type="Proteomes" id="UP000813824">
    <property type="component" value="Unassembled WGS sequence"/>
</dbReference>
<dbReference type="OrthoDB" id="276151at2759"/>
<organism evidence="2 3">
    <name type="scientific">Cristinia sonorae</name>
    <dbReference type="NCBI Taxonomy" id="1940300"/>
    <lineage>
        <taxon>Eukaryota</taxon>
        <taxon>Fungi</taxon>
        <taxon>Dikarya</taxon>
        <taxon>Basidiomycota</taxon>
        <taxon>Agaricomycotina</taxon>
        <taxon>Agaricomycetes</taxon>
        <taxon>Agaricomycetidae</taxon>
        <taxon>Agaricales</taxon>
        <taxon>Pleurotineae</taxon>
        <taxon>Stephanosporaceae</taxon>
        <taxon>Cristinia</taxon>
    </lineage>
</organism>
<proteinExistence type="predicted"/>
<accession>A0A8K0UXQ5</accession>
<evidence type="ECO:0000256" key="1">
    <source>
        <dbReference type="SAM" id="MobiDB-lite"/>
    </source>
</evidence>
<feature type="compositionally biased region" description="Low complexity" evidence="1">
    <location>
        <begin position="489"/>
        <end position="503"/>
    </location>
</feature>
<name>A0A8K0UXQ5_9AGAR</name>
<comment type="caution">
    <text evidence="2">The sequence shown here is derived from an EMBL/GenBank/DDBJ whole genome shotgun (WGS) entry which is preliminary data.</text>
</comment>
<dbReference type="Gene3D" id="1.25.40.10">
    <property type="entry name" value="Tetratricopeptide repeat domain"/>
    <property type="match status" value="1"/>
</dbReference>